<sequence length="426" mass="46899">MRLTVFTFISIMAFLGSLGFITSCSSENDNPDTDQKLIASERKSIQMTAQTRATAENLKNFYTSFTAEAVKNALESDSQDKNIIISPLSVSMMLGMVANGVDQEVQQEIVSYLGCENLSSLNSLCAQFIEELPLADELSSCSIANSFWINNPLTAKQEFQSLLTDYYTAGIHNENFSGQESETVKKINSWCHNHTNGQIPNIIDHINPLTAAIALNSIYFNSPWSANLFTKKNTKKDSFKGENGNKTVDMMVSEPSVLSCCENDNFEAVFLEFGNSAFGMWVVMPKPGIPTINVVDILAKKNLDVLNESSFKDTFIVEFPKINLVSSLSLNSILKRSGLSKISGVITATFANEEFEAFLDMQHATSLKLDEKGAEIASASKGDFIFGFGGSDSENPSVFKVNRPFFFFITEFSTNACILSGYISEP</sequence>
<comment type="caution">
    <text evidence="1">The sequence shown here is derived from an EMBL/GenBank/DDBJ whole genome shotgun (WGS) entry which is preliminary data.</text>
</comment>
<name>A0AC61RF87_9BACT</name>
<evidence type="ECO:0000313" key="1">
    <source>
        <dbReference type="EMBL" id="TGY75553.1"/>
    </source>
</evidence>
<accession>A0AC61RF87</accession>
<dbReference type="EMBL" id="SRYB01000060">
    <property type="protein sequence ID" value="TGY75553.1"/>
    <property type="molecule type" value="Genomic_DNA"/>
</dbReference>
<evidence type="ECO:0000313" key="2">
    <source>
        <dbReference type="Proteomes" id="UP000306319"/>
    </source>
</evidence>
<dbReference type="Proteomes" id="UP000306319">
    <property type="component" value="Unassembled WGS sequence"/>
</dbReference>
<protein>
    <submittedName>
        <fullName evidence="1">Serpin family protein</fullName>
    </submittedName>
</protein>
<gene>
    <name evidence="1" type="ORF">E5331_19880</name>
</gene>
<reference evidence="1" key="1">
    <citation type="submission" date="2019-04" db="EMBL/GenBank/DDBJ databases">
        <title>Microbes associate with the intestines of laboratory mice.</title>
        <authorList>
            <person name="Navarre W."/>
            <person name="Wong E."/>
            <person name="Huang K."/>
            <person name="Tropini C."/>
            <person name="Ng K."/>
            <person name="Yu B."/>
        </authorList>
    </citation>
    <scope>NUCLEOTIDE SEQUENCE</scope>
    <source>
        <strain evidence="1">NM04_E33</strain>
    </source>
</reference>
<organism evidence="1 2">
    <name type="scientific">Lepagella muris</name>
    <dbReference type="NCBI Taxonomy" id="3032870"/>
    <lineage>
        <taxon>Bacteria</taxon>
        <taxon>Pseudomonadati</taxon>
        <taxon>Bacteroidota</taxon>
        <taxon>Bacteroidia</taxon>
        <taxon>Bacteroidales</taxon>
        <taxon>Muribaculaceae</taxon>
        <taxon>Lepagella</taxon>
    </lineage>
</organism>
<keyword evidence="2" id="KW-1185">Reference proteome</keyword>
<proteinExistence type="predicted"/>